<dbReference type="Pfam" id="PF00378">
    <property type="entry name" value="ECH_1"/>
    <property type="match status" value="1"/>
</dbReference>
<dbReference type="PANTHER" id="PTHR43149">
    <property type="entry name" value="ENOYL-COA HYDRATASE"/>
    <property type="match status" value="1"/>
</dbReference>
<evidence type="ECO:0000313" key="14">
    <source>
        <dbReference type="Proteomes" id="UP001162156"/>
    </source>
</evidence>
<evidence type="ECO:0000256" key="12">
    <source>
        <dbReference type="ARBA" id="ARBA00071021"/>
    </source>
</evidence>
<dbReference type="Gene3D" id="1.10.12.10">
    <property type="entry name" value="Lyase 2-enoyl-coa Hydratase, Chain A, domain 2"/>
    <property type="match status" value="1"/>
</dbReference>
<keyword evidence="14" id="KW-1185">Reference proteome</keyword>
<protein>
    <recommendedName>
        <fullName evidence="12">Delta(3,5)-Delta(2,4)-dienoyl-CoA isomerase, mitochondrial</fullName>
    </recommendedName>
</protein>
<dbReference type="GO" id="GO:0006631">
    <property type="term" value="P:fatty acid metabolic process"/>
    <property type="evidence" value="ECO:0007669"/>
    <property type="project" value="UniProtKB-KW"/>
</dbReference>
<dbReference type="Gene3D" id="3.90.226.10">
    <property type="entry name" value="2-enoyl-CoA Hydratase, Chain A, domain 1"/>
    <property type="match status" value="1"/>
</dbReference>
<organism evidence="13 14">
    <name type="scientific">Rhamnusium bicolor</name>
    <dbReference type="NCBI Taxonomy" id="1586634"/>
    <lineage>
        <taxon>Eukaryota</taxon>
        <taxon>Metazoa</taxon>
        <taxon>Ecdysozoa</taxon>
        <taxon>Arthropoda</taxon>
        <taxon>Hexapoda</taxon>
        <taxon>Insecta</taxon>
        <taxon>Pterygota</taxon>
        <taxon>Neoptera</taxon>
        <taxon>Endopterygota</taxon>
        <taxon>Coleoptera</taxon>
        <taxon>Polyphaga</taxon>
        <taxon>Cucujiformia</taxon>
        <taxon>Chrysomeloidea</taxon>
        <taxon>Cerambycidae</taxon>
        <taxon>Lepturinae</taxon>
        <taxon>Rhagiini</taxon>
        <taxon>Rhamnusium</taxon>
    </lineage>
</organism>
<comment type="catalytic activity">
    <reaction evidence="9">
        <text>(3E,5Z)-octadienoyl-CoA = (2E,4E)-octadienoyl-CoA</text>
        <dbReference type="Rhea" id="RHEA:45244"/>
        <dbReference type="ChEBI" id="CHEBI:62243"/>
        <dbReference type="ChEBI" id="CHEBI:85108"/>
    </reaction>
</comment>
<accession>A0AAV8WP78</accession>
<evidence type="ECO:0000256" key="1">
    <source>
        <dbReference type="ARBA" id="ARBA00004275"/>
    </source>
</evidence>
<comment type="caution">
    <text evidence="13">The sequence shown here is derived from an EMBL/GenBank/DDBJ whole genome shotgun (WGS) entry which is preliminary data.</text>
</comment>
<dbReference type="CDD" id="cd06558">
    <property type="entry name" value="crotonase-like"/>
    <property type="match status" value="1"/>
</dbReference>
<dbReference type="FunFam" id="1.10.12.10:FF:000004">
    <property type="entry name" value="Delta3,5-delta2,4-dienoyl-CoA isomerase"/>
    <property type="match status" value="1"/>
</dbReference>
<evidence type="ECO:0000256" key="10">
    <source>
        <dbReference type="ARBA" id="ARBA00052809"/>
    </source>
</evidence>
<dbReference type="FunFam" id="3.90.226.10:FF:000024">
    <property type="entry name" value="Delta3,5-delta2,4-dienoyl-CoA isomerase"/>
    <property type="match status" value="1"/>
</dbReference>
<proteinExistence type="inferred from homology"/>
<dbReference type="GO" id="GO:0051750">
    <property type="term" value="F:delta(3,5)-delta(2,4)-dienoyl-CoA isomerase activity"/>
    <property type="evidence" value="ECO:0007669"/>
    <property type="project" value="TreeGrafter"/>
</dbReference>
<dbReference type="GO" id="GO:0005739">
    <property type="term" value="C:mitochondrion"/>
    <property type="evidence" value="ECO:0007669"/>
    <property type="project" value="TreeGrafter"/>
</dbReference>
<evidence type="ECO:0000313" key="13">
    <source>
        <dbReference type="EMBL" id="KAJ8927950.1"/>
    </source>
</evidence>
<sequence length="278" mass="31070">MLSTLFRPLPVLLNMSRKNISLARMSSKTKSAYETLSVSVPKEFVYHVMLNRPDKLNAMNRTMWLEIQKCFEELDEDENCRVIVLSGAGKLFTAGLDFRDLMEMAPAFAAQEDVARKAKLIRKFIVTYQNSVTSLEICKKPVLAAVHSACVGGGINIITAADIRYCTKDAWFQVKEVDLGMAADVGILQRLPKVIGSDSLARELCYTEVLDIAEQISKKSPVAIQGTKYSIVYGRDHSVQEGLDQMAIWNQLMMQSEDFAQATMGQISKEPNVNFSKL</sequence>
<dbReference type="Proteomes" id="UP001162156">
    <property type="component" value="Unassembled WGS sequence"/>
</dbReference>
<dbReference type="InterPro" id="IPR045002">
    <property type="entry name" value="Ech1-like"/>
</dbReference>
<keyword evidence="8" id="KW-0413">Isomerase</keyword>
<evidence type="ECO:0000256" key="2">
    <source>
        <dbReference type="ARBA" id="ARBA00005005"/>
    </source>
</evidence>
<keyword evidence="5" id="KW-0007">Acetylation</keyword>
<gene>
    <name evidence="13" type="ORF">NQ314_019583</name>
</gene>
<comment type="catalytic activity">
    <reaction evidence="10">
        <text>(3E,5Z,8Z,11Z,14Z)-eicosapentaenoyl-CoA = (2E,4E,8Z,11Z,14Z)-eicosapentaenoyl-CoA</text>
        <dbReference type="Rhea" id="RHEA:45224"/>
        <dbReference type="ChEBI" id="CHEBI:85090"/>
        <dbReference type="ChEBI" id="CHEBI:85091"/>
    </reaction>
</comment>
<dbReference type="AlphaFoldDB" id="A0AAV8WP78"/>
<dbReference type="GO" id="GO:0005777">
    <property type="term" value="C:peroxisome"/>
    <property type="evidence" value="ECO:0007669"/>
    <property type="project" value="UniProtKB-SubCell"/>
</dbReference>
<evidence type="ECO:0000256" key="11">
    <source>
        <dbReference type="ARBA" id="ARBA00055786"/>
    </source>
</evidence>
<evidence type="ECO:0000256" key="6">
    <source>
        <dbReference type="ARBA" id="ARBA00023098"/>
    </source>
</evidence>
<dbReference type="InterPro" id="IPR014748">
    <property type="entry name" value="Enoyl-CoA_hydra_C"/>
</dbReference>
<keyword evidence="6" id="KW-0443">Lipid metabolism</keyword>
<comment type="subcellular location">
    <subcellularLocation>
        <location evidence="1">Peroxisome</location>
    </subcellularLocation>
</comment>
<dbReference type="InterPro" id="IPR029045">
    <property type="entry name" value="ClpP/crotonase-like_dom_sf"/>
</dbReference>
<evidence type="ECO:0000256" key="7">
    <source>
        <dbReference type="ARBA" id="ARBA00023140"/>
    </source>
</evidence>
<comment type="similarity">
    <text evidence="3">Belongs to the enoyl-CoA hydratase/isomerase family.</text>
</comment>
<evidence type="ECO:0000256" key="5">
    <source>
        <dbReference type="ARBA" id="ARBA00022990"/>
    </source>
</evidence>
<keyword evidence="4" id="KW-0276">Fatty acid metabolism</keyword>
<dbReference type="EMBL" id="JANEYF010005505">
    <property type="protein sequence ID" value="KAJ8927950.1"/>
    <property type="molecule type" value="Genomic_DNA"/>
</dbReference>
<comment type="function">
    <text evidence="11">Isomerization of 3-trans,5-cis-dienoyl-CoA to 2-trans,4-trans-dienoyl-CoA.</text>
</comment>
<reference evidence="13" key="1">
    <citation type="journal article" date="2023" name="Insect Mol. Biol.">
        <title>Genome sequencing provides insights into the evolution of gene families encoding plant cell wall-degrading enzymes in longhorned beetles.</title>
        <authorList>
            <person name="Shin N.R."/>
            <person name="Okamura Y."/>
            <person name="Kirsch R."/>
            <person name="Pauchet Y."/>
        </authorList>
    </citation>
    <scope>NUCLEOTIDE SEQUENCE</scope>
    <source>
        <strain evidence="13">RBIC_L_NR</strain>
    </source>
</reference>
<evidence type="ECO:0000256" key="8">
    <source>
        <dbReference type="ARBA" id="ARBA00023235"/>
    </source>
</evidence>
<dbReference type="SUPFAM" id="SSF52096">
    <property type="entry name" value="ClpP/crotonase"/>
    <property type="match status" value="1"/>
</dbReference>
<comment type="pathway">
    <text evidence="2">Lipid metabolism; fatty acid beta-oxidation.</text>
</comment>
<evidence type="ECO:0000256" key="3">
    <source>
        <dbReference type="ARBA" id="ARBA00005254"/>
    </source>
</evidence>
<name>A0AAV8WP78_9CUCU</name>
<keyword evidence="7" id="KW-0576">Peroxisome</keyword>
<evidence type="ECO:0000256" key="4">
    <source>
        <dbReference type="ARBA" id="ARBA00022832"/>
    </source>
</evidence>
<evidence type="ECO:0000256" key="9">
    <source>
        <dbReference type="ARBA" id="ARBA00051408"/>
    </source>
</evidence>
<dbReference type="InterPro" id="IPR001753">
    <property type="entry name" value="Enoyl-CoA_hydra/iso"/>
</dbReference>
<dbReference type="PANTHER" id="PTHR43149:SF1">
    <property type="entry name" value="DELTA(3,5)-DELTA(2,4)-DIENOYL-COA ISOMERASE, MITOCHONDRIAL"/>
    <property type="match status" value="1"/>
</dbReference>